<dbReference type="AlphaFoldDB" id="A0A562ZVN0"/>
<reference evidence="6 7" key="1">
    <citation type="submission" date="2019-07" db="EMBL/GenBank/DDBJ databases">
        <title>Caenimonas sedimenti sp. nov., isolated from activated sludge.</title>
        <authorList>
            <person name="Xu J."/>
        </authorList>
    </citation>
    <scope>NUCLEOTIDE SEQUENCE [LARGE SCALE GENOMIC DNA]</scope>
    <source>
        <strain evidence="6 7">HX-9-20</strain>
    </source>
</reference>
<feature type="domain" description="Solute-binding protein family 3/N-terminal" evidence="5">
    <location>
        <begin position="33"/>
        <end position="255"/>
    </location>
</feature>
<proteinExistence type="inferred from homology"/>
<evidence type="ECO:0000259" key="5">
    <source>
        <dbReference type="SMART" id="SM00062"/>
    </source>
</evidence>
<gene>
    <name evidence="6" type="ORF">FN976_06660</name>
</gene>
<feature type="signal peptide" evidence="4">
    <location>
        <begin position="1"/>
        <end position="29"/>
    </location>
</feature>
<dbReference type="Proteomes" id="UP000318199">
    <property type="component" value="Unassembled WGS sequence"/>
</dbReference>
<dbReference type="EMBL" id="VOBQ01000004">
    <property type="protein sequence ID" value="TWO72378.1"/>
    <property type="molecule type" value="Genomic_DNA"/>
</dbReference>
<evidence type="ECO:0000256" key="1">
    <source>
        <dbReference type="ARBA" id="ARBA00004418"/>
    </source>
</evidence>
<evidence type="ECO:0000313" key="7">
    <source>
        <dbReference type="Proteomes" id="UP000318199"/>
    </source>
</evidence>
<evidence type="ECO:0000256" key="4">
    <source>
        <dbReference type="SAM" id="SignalP"/>
    </source>
</evidence>
<keyword evidence="3 4" id="KW-0732">Signal</keyword>
<keyword evidence="7" id="KW-1185">Reference proteome</keyword>
<evidence type="ECO:0000313" key="6">
    <source>
        <dbReference type="EMBL" id="TWO72378.1"/>
    </source>
</evidence>
<comment type="similarity">
    <text evidence="2">Belongs to the bacterial solute-binding protein SsuA/TauA family.</text>
</comment>
<name>A0A562ZVN0_9BURK</name>
<dbReference type="PANTHER" id="PTHR30024">
    <property type="entry name" value="ALIPHATIC SULFONATES-BINDING PROTEIN-RELATED"/>
    <property type="match status" value="1"/>
</dbReference>
<dbReference type="InterPro" id="IPR001638">
    <property type="entry name" value="Solute-binding_3/MltF_N"/>
</dbReference>
<evidence type="ECO:0000256" key="3">
    <source>
        <dbReference type="ARBA" id="ARBA00022729"/>
    </source>
</evidence>
<dbReference type="SUPFAM" id="SSF53850">
    <property type="entry name" value="Periplasmic binding protein-like II"/>
    <property type="match status" value="1"/>
</dbReference>
<dbReference type="SMART" id="SM00062">
    <property type="entry name" value="PBPb"/>
    <property type="match status" value="1"/>
</dbReference>
<dbReference type="Pfam" id="PF09084">
    <property type="entry name" value="NMT1"/>
    <property type="match status" value="1"/>
</dbReference>
<dbReference type="InterPro" id="IPR015168">
    <property type="entry name" value="SsuA/THI5"/>
</dbReference>
<comment type="caution">
    <text evidence="6">The sequence shown here is derived from an EMBL/GenBank/DDBJ whole genome shotgun (WGS) entry which is preliminary data.</text>
</comment>
<dbReference type="OrthoDB" id="8877897at2"/>
<organism evidence="6 7">
    <name type="scientific">Caenimonas sedimenti</name>
    <dbReference type="NCBI Taxonomy" id="2596921"/>
    <lineage>
        <taxon>Bacteria</taxon>
        <taxon>Pseudomonadati</taxon>
        <taxon>Pseudomonadota</taxon>
        <taxon>Betaproteobacteria</taxon>
        <taxon>Burkholderiales</taxon>
        <taxon>Comamonadaceae</taxon>
        <taxon>Caenimonas</taxon>
    </lineage>
</organism>
<feature type="chain" id="PRO_5021999674" evidence="4">
    <location>
        <begin position="30"/>
        <end position="323"/>
    </location>
</feature>
<dbReference type="PANTHER" id="PTHR30024:SF47">
    <property type="entry name" value="TAURINE-BINDING PERIPLASMIC PROTEIN"/>
    <property type="match status" value="1"/>
</dbReference>
<comment type="subcellular location">
    <subcellularLocation>
        <location evidence="1">Periplasm</location>
    </subcellularLocation>
</comment>
<dbReference type="Gene3D" id="3.40.190.10">
    <property type="entry name" value="Periplasmic binding protein-like II"/>
    <property type="match status" value="2"/>
</dbReference>
<dbReference type="RefSeq" id="WP_145892202.1">
    <property type="nucleotide sequence ID" value="NZ_VOBQ01000004.1"/>
</dbReference>
<accession>A0A562ZVN0</accession>
<protein>
    <submittedName>
        <fullName evidence="6">PhnD/SsuA/transferrin family substrate-binding protein</fullName>
    </submittedName>
</protein>
<sequence length="323" mass="34485">MNNLPLRRRTVAATMAATALGLATPLVRAQVTKVRVSTIPIIDIAPLQVAIAKGYFTAEGIEVDTTPTQGGAAGIPALAAGQVQVVFSNVVSIIQAAKQGLGLQIIAPASTTGDAPPDQAALIAKKGSPFKTGKDFEGKRIAVNTRNNIIWLYARAWVRATGGNPDAVTYLEVPFPQMVDAVRGDRADAAFAVEPFVSGGVAADMQVVGYPYTQVQKRLPAAQYAASKSYIEQNPKVIEGWVRAYQKGVDWVNLNLKSEELLNIISGYTRMPPQLIAKLGVTAYEKAVDPAALVPVVDQMRRNGLLEGEFDPKSILHRTALKA</sequence>
<dbReference type="GO" id="GO:0042597">
    <property type="term" value="C:periplasmic space"/>
    <property type="evidence" value="ECO:0007669"/>
    <property type="project" value="UniProtKB-SubCell"/>
</dbReference>
<evidence type="ECO:0000256" key="2">
    <source>
        <dbReference type="ARBA" id="ARBA00010742"/>
    </source>
</evidence>